<proteinExistence type="predicted"/>
<dbReference type="AlphaFoldDB" id="A0A0M0KLW9"/>
<feature type="transmembrane region" description="Helical" evidence="1">
    <location>
        <begin position="33"/>
        <end position="50"/>
    </location>
</feature>
<name>A0A0M0KLW9_ALKHA</name>
<gene>
    <name evidence="2" type="ORF">AMD02_13855</name>
</gene>
<keyword evidence="1" id="KW-1133">Transmembrane helix</keyword>
<organism evidence="2">
    <name type="scientific">Halalkalibacterium halodurans</name>
    <name type="common">Bacillus halodurans</name>
    <dbReference type="NCBI Taxonomy" id="86665"/>
    <lineage>
        <taxon>Bacteria</taxon>
        <taxon>Bacillati</taxon>
        <taxon>Bacillota</taxon>
        <taxon>Bacilli</taxon>
        <taxon>Bacillales</taxon>
        <taxon>Bacillaceae</taxon>
        <taxon>Halalkalibacterium (ex Joshi et al. 2022)</taxon>
    </lineage>
</organism>
<reference evidence="2" key="1">
    <citation type="submission" date="2015-08" db="EMBL/GenBank/DDBJ databases">
        <title>Complete DNA Sequence of Pseudomonas syringae pv. actinidiae, the Causal Agent of Kiwifruit Canker Disease.</title>
        <authorList>
            <person name="Rikkerink E.H.A."/>
            <person name="Fineran P.C."/>
        </authorList>
    </citation>
    <scope>NUCLEOTIDE SEQUENCE</scope>
    <source>
        <strain evidence="2">DSM 13666</strain>
    </source>
</reference>
<dbReference type="GeneID" id="87596730"/>
<accession>A0A4Y7X239</accession>
<accession>A0A0M0KLW9</accession>
<feature type="transmembrane region" description="Helical" evidence="1">
    <location>
        <begin position="6"/>
        <end position="21"/>
    </location>
</feature>
<protein>
    <submittedName>
        <fullName evidence="2">Uncharacterized protein</fullName>
    </submittedName>
</protein>
<dbReference type="PATRIC" id="fig|136160.3.peg.3222"/>
<dbReference type="RefSeq" id="WP_010897272.1">
    <property type="nucleotide sequence ID" value="NZ_CP040441.1"/>
</dbReference>
<comment type="caution">
    <text evidence="2">The sequence shown here is derived from an EMBL/GenBank/DDBJ whole genome shotgun (WGS) entry which is preliminary data.</text>
</comment>
<keyword evidence="1" id="KW-0472">Membrane</keyword>
<keyword evidence="1" id="KW-0812">Transmembrane</keyword>
<dbReference type="OMA" id="FREPARH"/>
<evidence type="ECO:0000313" key="2">
    <source>
        <dbReference type="EMBL" id="KOO39814.1"/>
    </source>
</evidence>
<dbReference type="EMBL" id="LILD01000001">
    <property type="protein sequence ID" value="KOO39814.1"/>
    <property type="molecule type" value="Genomic_DNA"/>
</dbReference>
<sequence>MVIKLIVMIVVYAVILGYDIPKLKEKEGKTIGVYTGLMFVALYQSLIFVFDLDWPFLHTAVDALFREPARHIVEFLEAPPS</sequence>
<evidence type="ECO:0000256" key="1">
    <source>
        <dbReference type="SAM" id="Phobius"/>
    </source>
</evidence>